<dbReference type="PANTHER" id="PTHR37534">
    <property type="entry name" value="TRANSCRIPTIONAL ACTIVATOR PROTEIN UGA3"/>
    <property type="match status" value="1"/>
</dbReference>
<dbReference type="InterPro" id="IPR021858">
    <property type="entry name" value="Fun_TF"/>
</dbReference>
<keyword evidence="4" id="KW-1185">Reference proteome</keyword>
<keyword evidence="2" id="KW-0539">Nucleus</keyword>
<evidence type="ECO:0000313" key="3">
    <source>
        <dbReference type="EMBL" id="RFU80191.1"/>
    </source>
</evidence>
<evidence type="ECO:0000313" key="4">
    <source>
        <dbReference type="Proteomes" id="UP000266272"/>
    </source>
</evidence>
<evidence type="ECO:0000256" key="2">
    <source>
        <dbReference type="ARBA" id="ARBA00023242"/>
    </source>
</evidence>
<dbReference type="Proteomes" id="UP000266272">
    <property type="component" value="Unassembled WGS sequence"/>
</dbReference>
<evidence type="ECO:0000256" key="1">
    <source>
        <dbReference type="ARBA" id="ARBA00004123"/>
    </source>
</evidence>
<evidence type="ECO:0008006" key="5">
    <source>
        <dbReference type="Google" id="ProtNLM"/>
    </source>
</evidence>
<comment type="caution">
    <text evidence="3">The sequence shown here is derived from an EMBL/GenBank/DDBJ whole genome shotgun (WGS) entry which is preliminary data.</text>
</comment>
<sequence>MPLAEDDESDRDWTNPSLLGIGNDIDLDLEITFLDYAFPFLFPFYRPSIFEGGRGWLLATLRNSMPLFHTAMGFSAYFFTLVMTDIANGQHETCKSLIEGKLTSHVDTAIKAMRKGIEDLGASQEPASIFERAHLMEGVIQLLVFEANITGTKEWEIHITAAVSLFKEILELCESHDGRPDLNSALSMMQRPGWSTETQSHRMWNSDQSAFRFHVAFIVFADVISATTLGDAPKLQEYYPLLIKDRTKTAHPSDVFELADFVGCKGWILLLVADIAILVKEKKRGRLSRDDLLFEGNRIAEKLQDGIANLTASLKQPMTSTALFKAYANPETLLQTVDTISFSLIWGHATVLYLFVTISGWQEQHQIVRDNVLAALHLLQQISSPAILRSLAWPFCIIGCLAAVDQEEEFRQIASRMGSLSAFGTLNEALTIMERLWDTRGERDVENWDFTSCFSILGSVPLLI</sequence>
<dbReference type="AlphaFoldDB" id="A0A395NXH0"/>
<gene>
    <name evidence="3" type="ORF">TARUN_2001</name>
</gene>
<name>A0A395NXH0_TRIAR</name>
<accession>A0A395NXH0</accession>
<reference evidence="3 4" key="1">
    <citation type="journal article" date="2018" name="PLoS Pathog.">
        <title>Evolution of structural diversity of trichothecenes, a family of toxins produced by plant pathogenic and entomopathogenic fungi.</title>
        <authorList>
            <person name="Proctor R.H."/>
            <person name="McCormick S.P."/>
            <person name="Kim H.S."/>
            <person name="Cardoza R.E."/>
            <person name="Stanley A.M."/>
            <person name="Lindo L."/>
            <person name="Kelly A."/>
            <person name="Brown D.W."/>
            <person name="Lee T."/>
            <person name="Vaughan M.M."/>
            <person name="Alexander N.J."/>
            <person name="Busman M."/>
            <person name="Gutierrez S."/>
        </authorList>
    </citation>
    <scope>NUCLEOTIDE SEQUENCE [LARGE SCALE GENOMIC DNA]</scope>
    <source>
        <strain evidence="3 4">IBT 40837</strain>
    </source>
</reference>
<dbReference type="Pfam" id="PF11951">
    <property type="entry name" value="Fungal_trans_2"/>
    <property type="match status" value="1"/>
</dbReference>
<dbReference type="PANTHER" id="PTHR37534:SF20">
    <property type="entry name" value="PRO1A C6 ZINK-FINGER PROTEIN"/>
    <property type="match status" value="1"/>
</dbReference>
<dbReference type="GO" id="GO:0005634">
    <property type="term" value="C:nucleus"/>
    <property type="evidence" value="ECO:0007669"/>
    <property type="project" value="UniProtKB-SubCell"/>
</dbReference>
<dbReference type="STRING" id="490622.A0A395NXH0"/>
<protein>
    <recommendedName>
        <fullName evidence="5">C6 transcription factor</fullName>
    </recommendedName>
</protein>
<organism evidence="3 4">
    <name type="scientific">Trichoderma arundinaceum</name>
    <dbReference type="NCBI Taxonomy" id="490622"/>
    <lineage>
        <taxon>Eukaryota</taxon>
        <taxon>Fungi</taxon>
        <taxon>Dikarya</taxon>
        <taxon>Ascomycota</taxon>
        <taxon>Pezizomycotina</taxon>
        <taxon>Sordariomycetes</taxon>
        <taxon>Hypocreomycetidae</taxon>
        <taxon>Hypocreales</taxon>
        <taxon>Hypocreaceae</taxon>
        <taxon>Trichoderma</taxon>
    </lineage>
</organism>
<dbReference type="OrthoDB" id="3251668at2759"/>
<comment type="subcellular location">
    <subcellularLocation>
        <location evidence="1">Nucleus</location>
    </subcellularLocation>
</comment>
<dbReference type="EMBL" id="PXOA01000120">
    <property type="protein sequence ID" value="RFU80191.1"/>
    <property type="molecule type" value="Genomic_DNA"/>
</dbReference>
<proteinExistence type="predicted"/>